<protein>
    <submittedName>
        <fullName evidence="1">Uncharacterized protein</fullName>
    </submittedName>
</protein>
<dbReference type="HOGENOM" id="CLU_2417098_0_0_1"/>
<dbReference type="AlphaFoldDB" id="A0A0E0LSB7"/>
<dbReference type="Gramene" id="OPUNC08G05790.1">
    <property type="protein sequence ID" value="OPUNC08G05790.1"/>
    <property type="gene ID" value="OPUNC08G05790"/>
</dbReference>
<evidence type="ECO:0000313" key="1">
    <source>
        <dbReference type="EnsemblPlants" id="OPUNC08G05790.1"/>
    </source>
</evidence>
<dbReference type="EnsemblPlants" id="OPUNC08G05790.1">
    <property type="protein sequence ID" value="OPUNC08G05790.1"/>
    <property type="gene ID" value="OPUNC08G05790"/>
</dbReference>
<accession>A0A0E0LSB7</accession>
<keyword evidence="2" id="KW-1185">Reference proteome</keyword>
<proteinExistence type="predicted"/>
<dbReference type="Proteomes" id="UP000026962">
    <property type="component" value="Chromosome 8"/>
</dbReference>
<reference evidence="1" key="2">
    <citation type="submission" date="2018-05" db="EMBL/GenBank/DDBJ databases">
        <title>OpunRS2 (Oryza punctata Reference Sequence Version 2).</title>
        <authorList>
            <person name="Zhang J."/>
            <person name="Kudrna D."/>
            <person name="Lee S."/>
            <person name="Talag J."/>
            <person name="Welchert J."/>
            <person name="Wing R.A."/>
        </authorList>
    </citation>
    <scope>NUCLEOTIDE SEQUENCE [LARGE SCALE GENOMIC DNA]</scope>
</reference>
<organism evidence="1">
    <name type="scientific">Oryza punctata</name>
    <name type="common">Red rice</name>
    <dbReference type="NCBI Taxonomy" id="4537"/>
    <lineage>
        <taxon>Eukaryota</taxon>
        <taxon>Viridiplantae</taxon>
        <taxon>Streptophyta</taxon>
        <taxon>Embryophyta</taxon>
        <taxon>Tracheophyta</taxon>
        <taxon>Spermatophyta</taxon>
        <taxon>Magnoliopsida</taxon>
        <taxon>Liliopsida</taxon>
        <taxon>Poales</taxon>
        <taxon>Poaceae</taxon>
        <taxon>BOP clade</taxon>
        <taxon>Oryzoideae</taxon>
        <taxon>Oryzeae</taxon>
        <taxon>Oryzinae</taxon>
        <taxon>Oryza</taxon>
    </lineage>
</organism>
<evidence type="ECO:0000313" key="2">
    <source>
        <dbReference type="Proteomes" id="UP000026962"/>
    </source>
</evidence>
<sequence>MTTRSLFRPGALITFEGWKEREISQRLSTGNYLTIKTKVQRHVATRLNLQNNHWLTLLNPITSLEEINELVHLGSKLQVNCKVSFLVMERNC</sequence>
<name>A0A0E0LSB7_ORYPU</name>
<reference evidence="1" key="1">
    <citation type="submission" date="2015-04" db="UniProtKB">
        <authorList>
            <consortium name="EnsemblPlants"/>
        </authorList>
    </citation>
    <scope>IDENTIFICATION</scope>
</reference>